<evidence type="ECO:0000259" key="13">
    <source>
        <dbReference type="Pfam" id="PF03895"/>
    </source>
</evidence>
<evidence type="ECO:0000256" key="10">
    <source>
        <dbReference type="ARBA" id="ARBA00023237"/>
    </source>
</evidence>
<dbReference type="Pfam" id="PF05662">
    <property type="entry name" value="YadA_stalk"/>
    <property type="match status" value="3"/>
</dbReference>
<evidence type="ECO:0000256" key="1">
    <source>
        <dbReference type="ARBA" id="ARBA00004241"/>
    </source>
</evidence>
<dbReference type="GO" id="GO:0009279">
    <property type="term" value="C:cell outer membrane"/>
    <property type="evidence" value="ECO:0007669"/>
    <property type="project" value="UniProtKB-SubCell"/>
</dbReference>
<name>A0A1X7FCY2_TRICW</name>
<dbReference type="GO" id="GO:0015031">
    <property type="term" value="P:protein transport"/>
    <property type="evidence" value="ECO:0007669"/>
    <property type="project" value="UniProtKB-KW"/>
</dbReference>
<organism evidence="16 17">
    <name type="scientific">Trinickia caryophylli</name>
    <name type="common">Paraburkholderia caryophylli</name>
    <dbReference type="NCBI Taxonomy" id="28094"/>
    <lineage>
        <taxon>Bacteria</taxon>
        <taxon>Pseudomonadati</taxon>
        <taxon>Pseudomonadota</taxon>
        <taxon>Betaproteobacteria</taxon>
        <taxon>Burkholderiales</taxon>
        <taxon>Burkholderiaceae</taxon>
        <taxon>Trinickia</taxon>
    </lineage>
</organism>
<keyword evidence="17" id="KW-1185">Reference proteome</keyword>
<evidence type="ECO:0000256" key="2">
    <source>
        <dbReference type="ARBA" id="ARBA00004442"/>
    </source>
</evidence>
<gene>
    <name evidence="16" type="ORF">SAMN06295900_108178</name>
</gene>
<evidence type="ECO:0000256" key="3">
    <source>
        <dbReference type="ARBA" id="ARBA00005848"/>
    </source>
</evidence>
<feature type="domain" description="Trimeric autotransporter adhesin YadA-like stalk" evidence="15">
    <location>
        <begin position="175"/>
        <end position="205"/>
    </location>
</feature>
<dbReference type="SUPFAM" id="SSF54523">
    <property type="entry name" value="Pili subunits"/>
    <property type="match status" value="1"/>
</dbReference>
<evidence type="ECO:0000259" key="15">
    <source>
        <dbReference type="Pfam" id="PF05662"/>
    </source>
</evidence>
<evidence type="ECO:0000256" key="12">
    <source>
        <dbReference type="SAM" id="SignalP"/>
    </source>
</evidence>
<keyword evidence="6" id="KW-0812">Transmembrane</keyword>
<keyword evidence="7 12" id="KW-0732">Signal</keyword>
<evidence type="ECO:0000313" key="16">
    <source>
        <dbReference type="EMBL" id="SMF49720.1"/>
    </source>
</evidence>
<feature type="domain" description="Trimeric autotransporter adhesin YadA-like head" evidence="14">
    <location>
        <begin position="118"/>
        <end position="143"/>
    </location>
</feature>
<feature type="chain" id="PRO_5012823992" evidence="12">
    <location>
        <begin position="31"/>
        <end position="421"/>
    </location>
</feature>
<evidence type="ECO:0000256" key="5">
    <source>
        <dbReference type="ARBA" id="ARBA00022452"/>
    </source>
</evidence>
<comment type="similarity">
    <text evidence="3">Belongs to the autotransporter-2 (AT-2) (TC 1.B.40) family.</text>
</comment>
<feature type="domain" description="Trimeric autotransporter adhesin YadA-like stalk" evidence="15">
    <location>
        <begin position="298"/>
        <end position="336"/>
    </location>
</feature>
<keyword evidence="8" id="KW-0653">Protein transport</keyword>
<reference evidence="17" key="1">
    <citation type="submission" date="2017-04" db="EMBL/GenBank/DDBJ databases">
        <authorList>
            <person name="Varghese N."/>
            <person name="Submissions S."/>
        </authorList>
    </citation>
    <scope>NUCLEOTIDE SEQUENCE [LARGE SCALE GENOMIC DNA]</scope>
    <source>
        <strain evidence="17">Ballard 720</strain>
    </source>
</reference>
<evidence type="ECO:0000313" key="17">
    <source>
        <dbReference type="Proteomes" id="UP000192911"/>
    </source>
</evidence>
<proteinExistence type="inferred from homology"/>
<dbReference type="InterPro" id="IPR005594">
    <property type="entry name" value="YadA_C"/>
</dbReference>
<dbReference type="AlphaFoldDB" id="A0A1X7FCY2"/>
<keyword evidence="4" id="KW-0813">Transport</keyword>
<dbReference type="Gene3D" id="3.30.1300.30">
    <property type="entry name" value="GSPII I/J protein-like"/>
    <property type="match status" value="1"/>
</dbReference>
<evidence type="ECO:0000256" key="8">
    <source>
        <dbReference type="ARBA" id="ARBA00022927"/>
    </source>
</evidence>
<feature type="domain" description="Trimeric autotransporter adhesin YadA-like stalk" evidence="15">
    <location>
        <begin position="233"/>
        <end position="262"/>
    </location>
</feature>
<dbReference type="Gene3D" id="2.150.10.10">
    <property type="entry name" value="Serralysin-like metalloprotease, C-terminal"/>
    <property type="match status" value="3"/>
</dbReference>
<dbReference type="InterPro" id="IPR008640">
    <property type="entry name" value="Adhesin_Head_dom"/>
</dbReference>
<dbReference type="Pfam" id="PF03895">
    <property type="entry name" value="YadA_anchor"/>
    <property type="match status" value="1"/>
</dbReference>
<evidence type="ECO:0000256" key="6">
    <source>
        <dbReference type="ARBA" id="ARBA00022692"/>
    </source>
</evidence>
<dbReference type="GO" id="GO:0009986">
    <property type="term" value="C:cell surface"/>
    <property type="evidence" value="ECO:0007669"/>
    <property type="project" value="UniProtKB-SubCell"/>
</dbReference>
<dbReference type="STRING" id="28094.SAMN06295900_108178"/>
<feature type="domain" description="Trimeric autotransporter adhesin YadA-like head" evidence="14">
    <location>
        <begin position="149"/>
        <end position="169"/>
    </location>
</feature>
<evidence type="ECO:0000256" key="7">
    <source>
        <dbReference type="ARBA" id="ARBA00022729"/>
    </source>
</evidence>
<dbReference type="EMBL" id="FXAH01000008">
    <property type="protein sequence ID" value="SMF49720.1"/>
    <property type="molecule type" value="Genomic_DNA"/>
</dbReference>
<protein>
    <submittedName>
        <fullName evidence="16">Head domain of trimeric autotransporter adhesin</fullName>
    </submittedName>
</protein>
<feature type="region of interest" description="Disordered" evidence="11">
    <location>
        <begin position="260"/>
        <end position="293"/>
    </location>
</feature>
<sequence length="421" mass="43086">MKTMQSGGMGVRFRCIPLALVLIKASVSVAATAPASEEAKIRHRHDKSFHMIGSRALLNAGEGRSDSFGGIYIGDESGIINTPEHVGPNHPSNGVAIGTRAKIGTNAAVAIGRDAVVTGDEAIALGREAKAESDLSVALGAGSRTVASNSVALGPDSFADRANTVSVGSAKLQRQITNVAPGTADTDAVNLGQLKAAGLDTANALRDVVFYDSGKNHSTVTLGGVGAVSQVSLTNVAAGRIGANSTDAVNGSQLFSLTGRVEKLEKRSPRRDESPHDERPVVTPDKPIAKGLDGGRMRVTNVVDGVQNTDAANVGQLNAAVEDNLRKAKSYTDEQVGKLQSKIDTDRKDAFGGTASAIAIANLPQAYPGESMISVAGGTFEGQSAAAIGVSTSTSKWSVKGSFAANSRGSYGGGVGAGYRF</sequence>
<comment type="subcellular location">
    <subcellularLocation>
        <location evidence="2">Cell outer membrane</location>
    </subcellularLocation>
    <subcellularLocation>
        <location evidence="1">Cell surface</location>
    </subcellularLocation>
</comment>
<dbReference type="Proteomes" id="UP000192911">
    <property type="component" value="Unassembled WGS sequence"/>
</dbReference>
<feature type="domain" description="Trimeric autotransporter adhesin YadA-like C-terminal membrane anchor" evidence="13">
    <location>
        <begin position="364"/>
        <end position="421"/>
    </location>
</feature>
<evidence type="ECO:0000259" key="14">
    <source>
        <dbReference type="Pfam" id="PF05658"/>
    </source>
</evidence>
<dbReference type="InterPro" id="IPR008635">
    <property type="entry name" value="Coiled_stalk_dom"/>
</dbReference>
<evidence type="ECO:0000256" key="11">
    <source>
        <dbReference type="SAM" id="MobiDB-lite"/>
    </source>
</evidence>
<feature type="signal peptide" evidence="12">
    <location>
        <begin position="1"/>
        <end position="30"/>
    </location>
</feature>
<accession>A0A1X7FCY2</accession>
<evidence type="ECO:0000256" key="9">
    <source>
        <dbReference type="ARBA" id="ARBA00023136"/>
    </source>
</evidence>
<dbReference type="InterPro" id="IPR011049">
    <property type="entry name" value="Serralysin-like_metalloprot_C"/>
</dbReference>
<dbReference type="Pfam" id="PF05658">
    <property type="entry name" value="YadA_head"/>
    <property type="match status" value="2"/>
</dbReference>
<keyword evidence="10" id="KW-0998">Cell outer membrane</keyword>
<keyword evidence="9" id="KW-0472">Membrane</keyword>
<dbReference type="InterPro" id="IPR045584">
    <property type="entry name" value="Pilin-like"/>
</dbReference>
<keyword evidence="5" id="KW-1134">Transmembrane beta strand</keyword>
<evidence type="ECO:0000256" key="4">
    <source>
        <dbReference type="ARBA" id="ARBA00022448"/>
    </source>
</evidence>
<dbReference type="SUPFAM" id="SSF101967">
    <property type="entry name" value="Adhesin YadA, collagen-binding domain"/>
    <property type="match status" value="3"/>
</dbReference>
<feature type="compositionally biased region" description="Basic and acidic residues" evidence="11">
    <location>
        <begin position="260"/>
        <end position="280"/>
    </location>
</feature>